<dbReference type="GO" id="GO:0000160">
    <property type="term" value="P:phosphorelay signal transduction system"/>
    <property type="evidence" value="ECO:0007669"/>
    <property type="project" value="InterPro"/>
</dbReference>
<dbReference type="SMART" id="SM00448">
    <property type="entry name" value="REC"/>
    <property type="match status" value="1"/>
</dbReference>
<dbReference type="KEGG" id="samy:DB32_001660"/>
<gene>
    <name evidence="4" type="ORF">DB32_001660</name>
</gene>
<dbReference type="CDD" id="cd17574">
    <property type="entry name" value="REC_OmpR"/>
    <property type="match status" value="1"/>
</dbReference>
<dbReference type="InterPro" id="IPR011006">
    <property type="entry name" value="CheY-like_superfamily"/>
</dbReference>
<dbReference type="STRING" id="927083.DB32_001660"/>
<dbReference type="OrthoDB" id="9790791at2"/>
<dbReference type="AlphaFoldDB" id="A0A0F6W0S4"/>
<dbReference type="RefSeq" id="WP_053231846.1">
    <property type="nucleotide sequence ID" value="NZ_CP011125.1"/>
</dbReference>
<evidence type="ECO:0000259" key="3">
    <source>
        <dbReference type="PROSITE" id="PS50110"/>
    </source>
</evidence>
<keyword evidence="5" id="KW-1185">Reference proteome</keyword>
<keyword evidence="1 2" id="KW-0597">Phosphoprotein</keyword>
<dbReference type="SUPFAM" id="SSF52172">
    <property type="entry name" value="CheY-like"/>
    <property type="match status" value="1"/>
</dbReference>
<reference evidence="4 5" key="1">
    <citation type="submission" date="2015-03" db="EMBL/GenBank/DDBJ databases">
        <title>Genome assembly of Sandaracinus amylolyticus DSM 53668.</title>
        <authorList>
            <person name="Sharma G."/>
            <person name="Subramanian S."/>
        </authorList>
    </citation>
    <scope>NUCLEOTIDE SEQUENCE [LARGE SCALE GENOMIC DNA]</scope>
    <source>
        <strain evidence="4 5">DSM 53668</strain>
    </source>
</reference>
<evidence type="ECO:0000256" key="1">
    <source>
        <dbReference type="ARBA" id="ARBA00022553"/>
    </source>
</evidence>
<evidence type="ECO:0000313" key="5">
    <source>
        <dbReference type="Proteomes" id="UP000034883"/>
    </source>
</evidence>
<sequence length="117" mass="12650">MSVLVVEDNDDVRELVAMVLTDAGFEVLEASDGARALDVLRNAPVPPCVVLLDVMMPRMDGYGVVAALREEPRLAHVPVVFVTADQHAREVDGVLEVVRKPVAPAALVDLASRFCRC</sequence>
<feature type="domain" description="Response regulatory" evidence="3">
    <location>
        <begin position="2"/>
        <end position="115"/>
    </location>
</feature>
<proteinExistence type="predicted"/>
<feature type="modified residue" description="4-aspartylphosphate" evidence="2">
    <location>
        <position position="53"/>
    </location>
</feature>
<dbReference type="PROSITE" id="PS50110">
    <property type="entry name" value="RESPONSE_REGULATORY"/>
    <property type="match status" value="1"/>
</dbReference>
<name>A0A0F6W0S4_9BACT</name>
<evidence type="ECO:0000313" key="4">
    <source>
        <dbReference type="EMBL" id="AKF04511.1"/>
    </source>
</evidence>
<dbReference type="InterPro" id="IPR001789">
    <property type="entry name" value="Sig_transdc_resp-reg_receiver"/>
</dbReference>
<accession>A0A0F6W0S4</accession>
<dbReference type="EMBL" id="CP011125">
    <property type="protein sequence ID" value="AKF04511.1"/>
    <property type="molecule type" value="Genomic_DNA"/>
</dbReference>
<evidence type="ECO:0000256" key="2">
    <source>
        <dbReference type="PROSITE-ProRule" id="PRU00169"/>
    </source>
</evidence>
<dbReference type="PANTHER" id="PTHR44591">
    <property type="entry name" value="STRESS RESPONSE REGULATOR PROTEIN 1"/>
    <property type="match status" value="1"/>
</dbReference>
<dbReference type="Gene3D" id="3.40.50.2300">
    <property type="match status" value="1"/>
</dbReference>
<dbReference type="InterPro" id="IPR050595">
    <property type="entry name" value="Bact_response_regulator"/>
</dbReference>
<dbReference type="PANTHER" id="PTHR44591:SF3">
    <property type="entry name" value="RESPONSE REGULATORY DOMAIN-CONTAINING PROTEIN"/>
    <property type="match status" value="1"/>
</dbReference>
<dbReference type="Proteomes" id="UP000034883">
    <property type="component" value="Chromosome"/>
</dbReference>
<organism evidence="4 5">
    <name type="scientific">Sandaracinus amylolyticus</name>
    <dbReference type="NCBI Taxonomy" id="927083"/>
    <lineage>
        <taxon>Bacteria</taxon>
        <taxon>Pseudomonadati</taxon>
        <taxon>Myxococcota</taxon>
        <taxon>Polyangia</taxon>
        <taxon>Polyangiales</taxon>
        <taxon>Sandaracinaceae</taxon>
        <taxon>Sandaracinus</taxon>
    </lineage>
</organism>
<protein>
    <submittedName>
        <fullName evidence="4">Response regulator receiver</fullName>
    </submittedName>
</protein>
<dbReference type="Pfam" id="PF00072">
    <property type="entry name" value="Response_reg"/>
    <property type="match status" value="1"/>
</dbReference>